<dbReference type="EMBL" id="LAVV01007644">
    <property type="protein sequence ID" value="KNZ55255.1"/>
    <property type="molecule type" value="Genomic_DNA"/>
</dbReference>
<keyword evidence="3" id="KW-1185">Reference proteome</keyword>
<organism evidence="2 3">
    <name type="scientific">Puccinia sorghi</name>
    <dbReference type="NCBI Taxonomy" id="27349"/>
    <lineage>
        <taxon>Eukaryota</taxon>
        <taxon>Fungi</taxon>
        <taxon>Dikarya</taxon>
        <taxon>Basidiomycota</taxon>
        <taxon>Pucciniomycotina</taxon>
        <taxon>Pucciniomycetes</taxon>
        <taxon>Pucciniales</taxon>
        <taxon>Pucciniaceae</taxon>
        <taxon>Puccinia</taxon>
    </lineage>
</organism>
<feature type="region of interest" description="Disordered" evidence="1">
    <location>
        <begin position="471"/>
        <end position="495"/>
    </location>
</feature>
<dbReference type="Proteomes" id="UP000037035">
    <property type="component" value="Unassembled WGS sequence"/>
</dbReference>
<evidence type="ECO:0000313" key="3">
    <source>
        <dbReference type="Proteomes" id="UP000037035"/>
    </source>
</evidence>
<comment type="caution">
    <text evidence="2">The sequence shown here is derived from an EMBL/GenBank/DDBJ whole genome shotgun (WGS) entry which is preliminary data.</text>
</comment>
<dbReference type="VEuPathDB" id="FungiDB:VP01_2728g4"/>
<evidence type="ECO:0000256" key="1">
    <source>
        <dbReference type="SAM" id="MobiDB-lite"/>
    </source>
</evidence>
<accession>A0A0L6V537</accession>
<sequence>MIWPYPSSSHSTVLYINTWKVTLKANNALVKFRLSPRGLLLSAHGCTEDNVRLEREIDEDVIFAVSGWYAAVDSPAEKAAIVPPQNSAQHSPSTVKGALQHIDYPLFRAFSTQVFLGRRIYLYFPLPNAQPCQQIAEKSLLHSFPDTDSVGKSNTRSRDLLRAQLQIRSRNPGATGRYTSSCKPLRLKERLCGAKAIVWPIYLLSTGVSLAVVSGYADEESHHPFPQNANEILPEGGGPSAELSPEETEYLKRMMRETLEDMLNNPGYMQLAKARSLNLSPDKTAAFQPRLPGTQDNNMVNFATAVPLCGGGEPLPTPSEGLKLFLRDNLEGNMHQPAVMRHAKAQVESSTRASYNPYPVARRPVPYYPPNYVQANDVPLTHYDYPAHQQYVHSYNNNNVAPPAQNLAPCCPPPINTPNSFHPTQCYCPCAIHRNINMGERVMTNGNDRRNSYVIGTGSLVGATIDPNDPTWASVEHRPNQGKYLSRESSLHSLY</sequence>
<gene>
    <name evidence="2" type="ORF">VP01_2728g4</name>
</gene>
<name>A0A0L6V537_9BASI</name>
<reference evidence="2 3" key="1">
    <citation type="submission" date="2015-08" db="EMBL/GenBank/DDBJ databases">
        <title>Next Generation Sequencing and Analysis of the Genome of Puccinia sorghi L Schw, the Causal Agent of Maize Common Rust.</title>
        <authorList>
            <person name="Rochi L."/>
            <person name="Burguener G."/>
            <person name="Darino M."/>
            <person name="Turjanski A."/>
            <person name="Kreff E."/>
            <person name="Dieguez M.J."/>
            <person name="Sacco F."/>
        </authorList>
    </citation>
    <scope>NUCLEOTIDE SEQUENCE [LARGE SCALE GENOMIC DNA]</scope>
    <source>
        <strain evidence="2 3">RO10H11247</strain>
    </source>
</reference>
<proteinExistence type="predicted"/>
<dbReference type="AlphaFoldDB" id="A0A0L6V537"/>
<evidence type="ECO:0000313" key="2">
    <source>
        <dbReference type="EMBL" id="KNZ55255.1"/>
    </source>
</evidence>
<feature type="compositionally biased region" description="Basic and acidic residues" evidence="1">
    <location>
        <begin position="475"/>
        <end position="495"/>
    </location>
</feature>
<protein>
    <submittedName>
        <fullName evidence="2">Uncharacterized protein</fullName>
    </submittedName>
</protein>
<dbReference type="OrthoDB" id="2508271at2759"/>